<keyword evidence="3" id="KW-1185">Reference proteome</keyword>
<dbReference type="EMBL" id="UYWY01019361">
    <property type="protein sequence ID" value="VDM36647.1"/>
    <property type="molecule type" value="Genomic_DNA"/>
</dbReference>
<reference evidence="2 3" key="2">
    <citation type="submission" date="2018-11" db="EMBL/GenBank/DDBJ databases">
        <authorList>
            <consortium name="Pathogen Informatics"/>
        </authorList>
    </citation>
    <scope>NUCLEOTIDE SEQUENCE [LARGE SCALE GENOMIC DNA]</scope>
</reference>
<feature type="region of interest" description="Disordered" evidence="1">
    <location>
        <begin position="123"/>
        <end position="247"/>
    </location>
</feature>
<dbReference type="Pfam" id="PF00612">
    <property type="entry name" value="IQ"/>
    <property type="match status" value="1"/>
</dbReference>
<feature type="compositionally biased region" description="Low complexity" evidence="1">
    <location>
        <begin position="209"/>
        <end position="218"/>
    </location>
</feature>
<dbReference type="WBParaSite" id="TCNE_0000549201-mRNA-1">
    <property type="protein sequence ID" value="TCNE_0000549201-mRNA-1"/>
    <property type="gene ID" value="TCNE_0000549201"/>
</dbReference>
<evidence type="ECO:0000313" key="3">
    <source>
        <dbReference type="Proteomes" id="UP000050794"/>
    </source>
</evidence>
<proteinExistence type="predicted"/>
<reference evidence="4" key="1">
    <citation type="submission" date="2016-06" db="UniProtKB">
        <authorList>
            <consortium name="WormBaseParasite"/>
        </authorList>
    </citation>
    <scope>IDENTIFICATION</scope>
</reference>
<accession>A0A183UAH2</accession>
<evidence type="ECO:0000313" key="2">
    <source>
        <dbReference type="EMBL" id="VDM36647.1"/>
    </source>
</evidence>
<evidence type="ECO:0000256" key="1">
    <source>
        <dbReference type="SAM" id="MobiDB-lite"/>
    </source>
</evidence>
<organism evidence="3 4">
    <name type="scientific">Toxocara canis</name>
    <name type="common">Canine roundworm</name>
    <dbReference type="NCBI Taxonomy" id="6265"/>
    <lineage>
        <taxon>Eukaryota</taxon>
        <taxon>Metazoa</taxon>
        <taxon>Ecdysozoa</taxon>
        <taxon>Nematoda</taxon>
        <taxon>Chromadorea</taxon>
        <taxon>Rhabditida</taxon>
        <taxon>Spirurina</taxon>
        <taxon>Ascaridomorpha</taxon>
        <taxon>Ascaridoidea</taxon>
        <taxon>Toxocaridae</taxon>
        <taxon>Toxocara</taxon>
    </lineage>
</organism>
<evidence type="ECO:0000313" key="4">
    <source>
        <dbReference type="WBParaSite" id="TCNE_0000549201-mRNA-1"/>
    </source>
</evidence>
<feature type="compositionally biased region" description="Polar residues" evidence="1">
    <location>
        <begin position="124"/>
        <end position="141"/>
    </location>
</feature>
<feature type="compositionally biased region" description="Polar residues" evidence="1">
    <location>
        <begin position="231"/>
        <end position="246"/>
    </location>
</feature>
<gene>
    <name evidence="2" type="ORF">TCNE_LOCUS5492</name>
</gene>
<feature type="compositionally biased region" description="Polar residues" evidence="1">
    <location>
        <begin position="167"/>
        <end position="188"/>
    </location>
</feature>
<sequence length="376" mass="42171">MLRETDEWFILFGQNNRRFTVFHNLAISSLPAPNASDSVAALSSCSRADLIALVARLQIEIKRRDAVRSQRITSGRMRKEDRSLIANAQQVAKLTKELDKARQLIKAKSVIVEKLRKDMKAFASQKNTNNKTQKRISNGRNQMRDGNGAKKQNVIDSHTVVKRNNSRKCTMNSTQMPNRNLTVSSPSPTDERDDAPSPTESGESTDQNATTSEASTSRTESEEQSEKRETCSANTHRSTSESSTDSCCKKAEALRMTNAAKTIQKQWRYHNKHLCEARNRTSSCSLRATAQTSSPSEEVEAFVQKRAAKTIQKQWRSYKDDIASAPGSDVDKNITVNKQISLILSYTTIESESHSVLLSHLLDIRNNLQEPIFGHK</sequence>
<dbReference type="InterPro" id="IPR000048">
    <property type="entry name" value="IQ_motif_EF-hand-BS"/>
</dbReference>
<dbReference type="Proteomes" id="UP000050794">
    <property type="component" value="Unassembled WGS sequence"/>
</dbReference>
<protein>
    <submittedName>
        <fullName evidence="2 4">Uncharacterized protein</fullName>
    </submittedName>
</protein>
<name>A0A183UAH2_TOXCA</name>
<dbReference type="AlphaFoldDB" id="A0A183UAH2"/>
<feature type="compositionally biased region" description="Polar residues" evidence="1">
    <location>
        <begin position="198"/>
        <end position="208"/>
    </location>
</feature>
<feature type="compositionally biased region" description="Basic and acidic residues" evidence="1">
    <location>
        <begin position="219"/>
        <end position="230"/>
    </location>
</feature>